<evidence type="ECO:0000313" key="2">
    <source>
        <dbReference type="Proteomes" id="UP000095209"/>
    </source>
</evidence>
<reference evidence="1 2" key="1">
    <citation type="submission" date="2016-08" db="EMBL/GenBank/DDBJ databases">
        <title>Genome of Bacillus solimangrovi GH2-4.</title>
        <authorList>
            <person name="Lim S."/>
            <person name="Kim B.-C."/>
        </authorList>
    </citation>
    <scope>NUCLEOTIDE SEQUENCE [LARGE SCALE GENOMIC DNA]</scope>
    <source>
        <strain evidence="1 2">GH2-4</strain>
    </source>
</reference>
<evidence type="ECO:0000313" key="1">
    <source>
        <dbReference type="EMBL" id="OEH91582.1"/>
    </source>
</evidence>
<protein>
    <submittedName>
        <fullName evidence="1">Uncharacterized protein</fullName>
    </submittedName>
</protein>
<dbReference type="OrthoDB" id="1631118at2"/>
<keyword evidence="2" id="KW-1185">Reference proteome</keyword>
<dbReference type="AlphaFoldDB" id="A0A1E5LBX1"/>
<gene>
    <name evidence="1" type="ORF">BFG57_04200</name>
</gene>
<comment type="caution">
    <text evidence="1">The sequence shown here is derived from an EMBL/GenBank/DDBJ whole genome shotgun (WGS) entry which is preliminary data.</text>
</comment>
<sequence>MKRQNVWLVRPLPHGTNHMQDFLKKDIIAVGYPVGKELSKYTYNELRAILKKYNWEEGIGNVNILVHLMVKDDIVLVPDDNKKDVYFGKIVSDYMYDSSLDVDQAGLGFPHQRKIEWFFNKKPLLRSELPESIKGSLRYPGTVADITKHNLIIHEILHHESLPEVQTDLRDEAKQVLLELLHSNNEETRLKAAEIIMRNVPY</sequence>
<proteinExistence type="predicted"/>
<dbReference type="EMBL" id="MJEH01000055">
    <property type="protein sequence ID" value="OEH91582.1"/>
    <property type="molecule type" value="Genomic_DNA"/>
</dbReference>
<accession>A0A1E5LBX1</accession>
<dbReference type="RefSeq" id="WP_069718319.1">
    <property type="nucleotide sequence ID" value="NZ_MJEH01000055.1"/>
</dbReference>
<organism evidence="1 2">
    <name type="scientific">Bacillus solimangrovi</name>
    <dbReference type="NCBI Taxonomy" id="1305675"/>
    <lineage>
        <taxon>Bacteria</taxon>
        <taxon>Bacillati</taxon>
        <taxon>Bacillota</taxon>
        <taxon>Bacilli</taxon>
        <taxon>Bacillales</taxon>
        <taxon>Bacillaceae</taxon>
        <taxon>Bacillus</taxon>
    </lineage>
</organism>
<dbReference type="Proteomes" id="UP000095209">
    <property type="component" value="Unassembled WGS sequence"/>
</dbReference>
<dbReference type="STRING" id="1305675.BFG57_04200"/>
<name>A0A1E5LBX1_9BACI</name>